<sequence>MKFSKWFIVIVLFMVFSLMNWNKAFALSVPGGDANYSGEEVVWNASDTSGNTQIYYKNITTEETKQITNTPTSKRLAKVKDGLIVWQEKRDVPPDKQFDWNVYGYQLSSGVEKKLNVDPGAHSIPTTDGRYIAWYNNNATSELYIYDWTTDHVEQFGKGTFPIVSHGKVMFKPYNKPALGLYTIASHETKTVASVPQPGYVSWFVFNGSAGLFIHQKDTATQYMMVNVSESDPVVKELTPLTTKPRDFAVLVAGDSYMAWMEDKGGVAQIMSASVASGEVKQISSGTSDQVPLAFTGNMLLSTENFSAVKTESITSYFAAPQTGVSLPLPLPLQSSIKVKLGPAGGVVTSKDGSISIEFVPGSWQAETEVELQEVTSLAAAQSPVEPMQLKSRVWRIHWGTPPYQPGELQLSHNDAEVLPSETKKLAIYTYSPDQGWSFKGGKVDGKTKKVQSKFEEEGTFAVLLYDAKFKDVEKHWAQTPIEVLAARRILNGVEDGVFQPNAKLTRAQFTKMLAAATGLKPAAAQGRFADVPADYWGAGWIEAAASQGLVEGGDQGFLPDTELTREQMMAMLIRAVGKEKEADQMTDALSFADAKEISSWAQGYAALAVKLGFVEGSAEGIRPQATSTRAEAAMVIYRLLINQDKI</sequence>
<keyword evidence="1" id="KW-0732">Signal</keyword>
<evidence type="ECO:0000259" key="2">
    <source>
        <dbReference type="PROSITE" id="PS51272"/>
    </source>
</evidence>
<dbReference type="RefSeq" id="WP_236290661.1">
    <property type="nucleotide sequence ID" value="NZ_CAKMMW010000015.1"/>
</dbReference>
<accession>A0ABM9CKC7</accession>
<proteinExistence type="predicted"/>
<reference evidence="3" key="1">
    <citation type="submission" date="2022-01" db="EMBL/GenBank/DDBJ databases">
        <authorList>
            <person name="Criscuolo A."/>
        </authorList>
    </citation>
    <scope>NUCLEOTIDE SEQUENCE</scope>
    <source>
        <strain evidence="3">CIP111891</strain>
    </source>
</reference>
<name>A0ABM9CKC7_9BACL</name>
<dbReference type="InterPro" id="IPR001119">
    <property type="entry name" value="SLH_dom"/>
</dbReference>
<feature type="chain" id="PRO_5046333978" description="SLH domain-containing protein" evidence="1">
    <location>
        <begin position="27"/>
        <end position="647"/>
    </location>
</feature>
<evidence type="ECO:0000313" key="3">
    <source>
        <dbReference type="EMBL" id="CAH1216847.1"/>
    </source>
</evidence>
<feature type="domain" description="SLH" evidence="2">
    <location>
        <begin position="589"/>
        <end position="647"/>
    </location>
</feature>
<dbReference type="PROSITE" id="PS51272">
    <property type="entry name" value="SLH"/>
    <property type="match status" value="3"/>
</dbReference>
<gene>
    <name evidence="3" type="ORF">PAECIP111891_04489</name>
</gene>
<organism evidence="3 4">
    <name type="scientific">Paenibacillus allorhizoplanae</name>
    <dbReference type="NCBI Taxonomy" id="2905648"/>
    <lineage>
        <taxon>Bacteria</taxon>
        <taxon>Bacillati</taxon>
        <taxon>Bacillota</taxon>
        <taxon>Bacilli</taxon>
        <taxon>Bacillales</taxon>
        <taxon>Paenibacillaceae</taxon>
        <taxon>Paenibacillus</taxon>
    </lineage>
</organism>
<dbReference type="Pfam" id="PF00395">
    <property type="entry name" value="SLH"/>
    <property type="match status" value="3"/>
</dbReference>
<feature type="signal peptide" evidence="1">
    <location>
        <begin position="1"/>
        <end position="26"/>
    </location>
</feature>
<comment type="caution">
    <text evidence="3">The sequence shown here is derived from an EMBL/GenBank/DDBJ whole genome shotgun (WGS) entry which is preliminary data.</text>
</comment>
<keyword evidence="4" id="KW-1185">Reference proteome</keyword>
<dbReference type="Proteomes" id="UP000838821">
    <property type="component" value="Unassembled WGS sequence"/>
</dbReference>
<evidence type="ECO:0000313" key="4">
    <source>
        <dbReference type="Proteomes" id="UP000838821"/>
    </source>
</evidence>
<feature type="domain" description="SLH" evidence="2">
    <location>
        <begin position="529"/>
        <end position="587"/>
    </location>
</feature>
<dbReference type="SUPFAM" id="SSF69304">
    <property type="entry name" value="Tricorn protease N-terminal domain"/>
    <property type="match status" value="1"/>
</dbReference>
<evidence type="ECO:0000256" key="1">
    <source>
        <dbReference type="SAM" id="SignalP"/>
    </source>
</evidence>
<dbReference type="PANTHER" id="PTHR36842">
    <property type="entry name" value="PROTEIN TOLB HOMOLOG"/>
    <property type="match status" value="1"/>
</dbReference>
<feature type="domain" description="SLH" evidence="2">
    <location>
        <begin position="465"/>
        <end position="528"/>
    </location>
</feature>
<dbReference type="PANTHER" id="PTHR36842:SF1">
    <property type="entry name" value="PROTEIN TOLB"/>
    <property type="match status" value="1"/>
</dbReference>
<dbReference type="EMBL" id="CAKMMW010000015">
    <property type="protein sequence ID" value="CAH1216847.1"/>
    <property type="molecule type" value="Genomic_DNA"/>
</dbReference>
<protein>
    <recommendedName>
        <fullName evidence="2">SLH domain-containing protein</fullName>
    </recommendedName>
</protein>